<dbReference type="Gene3D" id="3.40.50.980">
    <property type="match status" value="2"/>
</dbReference>
<dbReference type="InterPro" id="IPR010037">
    <property type="entry name" value="FkbH_domain"/>
</dbReference>
<dbReference type="InterPro" id="IPR036736">
    <property type="entry name" value="ACP-like_sf"/>
</dbReference>
<dbReference type="KEGG" id="mpro:BJP34_16230"/>
<evidence type="ECO:0000259" key="6">
    <source>
        <dbReference type="PROSITE" id="PS50075"/>
    </source>
</evidence>
<dbReference type="GO" id="GO:0003824">
    <property type="term" value="F:catalytic activity"/>
    <property type="evidence" value="ECO:0007669"/>
    <property type="project" value="InterPro"/>
</dbReference>
<dbReference type="CDD" id="cd19534">
    <property type="entry name" value="E_NRPS"/>
    <property type="match status" value="1"/>
</dbReference>
<dbReference type="CDD" id="cd12117">
    <property type="entry name" value="A_NRPS_Srf_like"/>
    <property type="match status" value="1"/>
</dbReference>
<dbReference type="InterPro" id="IPR020845">
    <property type="entry name" value="AMP-binding_CS"/>
</dbReference>
<dbReference type="PROSITE" id="PS00455">
    <property type="entry name" value="AMP_BINDING"/>
    <property type="match status" value="1"/>
</dbReference>
<evidence type="ECO:0000313" key="8">
    <source>
        <dbReference type="Proteomes" id="UP000177870"/>
    </source>
</evidence>
<dbReference type="FunFam" id="2.30.38.10:FF:000001">
    <property type="entry name" value="Non-ribosomal peptide synthetase PvdI"/>
    <property type="match status" value="1"/>
</dbReference>
<dbReference type="NCBIfam" id="TIGR01720">
    <property type="entry name" value="NRPS-para261"/>
    <property type="match status" value="1"/>
</dbReference>
<dbReference type="InterPro" id="IPR036514">
    <property type="entry name" value="SGNH_hydro_sf"/>
</dbReference>
<comment type="similarity">
    <text evidence="2">Belongs to the ATP-dependent AMP-binding enzyme family.</text>
</comment>
<dbReference type="PROSITE" id="PS50075">
    <property type="entry name" value="CARRIER"/>
    <property type="match status" value="2"/>
</dbReference>
<keyword evidence="4" id="KW-0597">Phosphoprotein</keyword>
<protein>
    <recommendedName>
        <fullName evidence="6">Carrier domain-containing protein</fullName>
    </recommendedName>
</protein>
<evidence type="ECO:0000256" key="4">
    <source>
        <dbReference type="ARBA" id="ARBA00022553"/>
    </source>
</evidence>
<name>A0A1D8TT64_9CYAN</name>
<dbReference type="InterPro" id="IPR009081">
    <property type="entry name" value="PP-bd_ACP"/>
</dbReference>
<dbReference type="InterPro" id="IPR025110">
    <property type="entry name" value="AMP-bd_C"/>
</dbReference>
<dbReference type="NCBIfam" id="TIGR01444">
    <property type="entry name" value="fkbM_fam"/>
    <property type="match status" value="1"/>
</dbReference>
<evidence type="ECO:0000256" key="3">
    <source>
        <dbReference type="ARBA" id="ARBA00022450"/>
    </source>
</evidence>
<dbReference type="FunFam" id="1.10.1200.10:FF:000005">
    <property type="entry name" value="Nonribosomal peptide synthetase 1"/>
    <property type="match status" value="1"/>
</dbReference>
<dbReference type="Gene3D" id="3.30.559.10">
    <property type="entry name" value="Chloramphenicol acetyltransferase-like domain"/>
    <property type="match status" value="2"/>
</dbReference>
<dbReference type="InterPro" id="IPR010033">
    <property type="entry name" value="HAD_SF_ppase_IIIC"/>
</dbReference>
<dbReference type="FunFam" id="3.30.559.10:FF:000012">
    <property type="entry name" value="Non-ribosomal peptide synthetase"/>
    <property type="match status" value="1"/>
</dbReference>
<dbReference type="Pfam" id="PF00550">
    <property type="entry name" value="PP-binding"/>
    <property type="match status" value="2"/>
</dbReference>
<dbReference type="SMART" id="SM00823">
    <property type="entry name" value="PKS_PP"/>
    <property type="match status" value="2"/>
</dbReference>
<dbReference type="Pfam" id="PF13193">
    <property type="entry name" value="AMP-binding_C"/>
    <property type="match status" value="1"/>
</dbReference>
<dbReference type="SUPFAM" id="SSF53335">
    <property type="entry name" value="S-adenosyl-L-methionine-dependent methyltransferases"/>
    <property type="match status" value="1"/>
</dbReference>
<dbReference type="FunFam" id="3.30.559.30:FF:000001">
    <property type="entry name" value="Non-ribosomal peptide synthetase"/>
    <property type="match status" value="1"/>
</dbReference>
<dbReference type="InterPro" id="IPR036412">
    <property type="entry name" value="HAD-like_sf"/>
</dbReference>
<dbReference type="Gene3D" id="3.40.50.1110">
    <property type="entry name" value="SGNH hydrolase"/>
    <property type="match status" value="1"/>
</dbReference>
<evidence type="ECO:0000256" key="1">
    <source>
        <dbReference type="ARBA" id="ARBA00001957"/>
    </source>
</evidence>
<feature type="domain" description="Carrier" evidence="6">
    <location>
        <begin position="1971"/>
        <end position="2045"/>
    </location>
</feature>
<dbReference type="NCBIfam" id="TIGR01686">
    <property type="entry name" value="FkbH"/>
    <property type="match status" value="1"/>
</dbReference>
<dbReference type="InterPro" id="IPR029063">
    <property type="entry name" value="SAM-dependent_MTases_sf"/>
</dbReference>
<dbReference type="Gene3D" id="3.40.50.1000">
    <property type="entry name" value="HAD superfamily/HAD-like"/>
    <property type="match status" value="1"/>
</dbReference>
<dbReference type="Proteomes" id="UP000177870">
    <property type="component" value="Chromosome"/>
</dbReference>
<dbReference type="SUPFAM" id="SSF47336">
    <property type="entry name" value="ACP-like"/>
    <property type="match status" value="2"/>
</dbReference>
<gene>
    <name evidence="7" type="ORF">BJP34_16230</name>
</gene>
<dbReference type="InterPro" id="IPR001242">
    <property type="entry name" value="Condensation_dom"/>
</dbReference>
<dbReference type="STRING" id="1458985.BJP34_16230"/>
<dbReference type="FunFam" id="3.30.300.30:FF:000010">
    <property type="entry name" value="Enterobactin synthetase component F"/>
    <property type="match status" value="1"/>
</dbReference>
<dbReference type="NCBIfam" id="TIGR01681">
    <property type="entry name" value="HAD-SF-IIIC"/>
    <property type="match status" value="1"/>
</dbReference>
<dbReference type="PANTHER" id="PTHR45398:SF1">
    <property type="entry name" value="ENZYME, PUTATIVE (JCVI)-RELATED"/>
    <property type="match status" value="1"/>
</dbReference>
<dbReference type="EMBL" id="CP017599">
    <property type="protein sequence ID" value="AOX00784.1"/>
    <property type="molecule type" value="Genomic_DNA"/>
</dbReference>
<dbReference type="GO" id="GO:0043041">
    <property type="term" value="P:amino acid activation for nonribosomal peptide biosynthetic process"/>
    <property type="evidence" value="ECO:0007669"/>
    <property type="project" value="UniProtKB-ARBA"/>
</dbReference>
<sequence>MDKKIMQSHHLKLAIAATFTSEPIEQSLYFWSKKLDWRLQIKFAPYNQVFQELLNPSSLLSTNQDGINIILLRLEDWQNHQNTLIATVEGSEKEAILDSFPCHRLPNNIEIAHLNRYETEYLYQEIFIDKAYLKHGINLNDDACVIDIGANIGLFTLFVQYQCPQAKIYSFEPAIHAFERLQANSKIYCKDATVLNCGLGNQNQEATFTFYPNSSVFSSFNADTTQDEKALRAIILNMLRRYNSLEEVALNQVADEFLAGRLEQQTYKAQLRTLSSIIDDYNIEQIDLLKLDAEKSELSILEGIEAQHWSRIQQIVMEVHDQGGNTLGCVTQLLKDKGFEFVVEEETLLEGSGLYNIYATRPGQQSSPPRTLSKNETQMEQNVRELGEALKTAVERSTTPHLVCLCPTPNRNDGELSFYRRLEQQLISELKGISSLHWLTASELATTYPVADYAAPDGNGHIPYTPSFFAALGTGIVRKLQAIISNPYKVIVLDCDHTLWKGVCGEDGATGVEIDQSRQALQSFIVSQQQAGKLICLCSKNNEEDVFAVFNHHDQMPLQRHHLVSWRINWQPKSQNLKALATELNLGLDSFIFIDDNPVECMEVRANCPQVLTLQLPPEDDHIPSFLQHIWAFDQLQVTQADQQRNKSYQQNVQRQRFQEKSLTFKDFLAGLQLDVDISPMKPQQLPRVAQLTQRTNQFNLTTIRRSEAEIQQLCNAKGLEARVVHVKDRFGDYGLVGLLLFQSQSDAIASDSFLLSCRVLGRGVEHQMLAQLGKIAQQRGLNWVEVNYQLTAKNQPALDFLESVAASFKQENAGKIRFKLPTAVATTITFNPSQIPSKPVETESIKNKNHNPQKLVSNIPFEEIANTLYNPEQIIKQIQANFSRNRPQIETPFIAPRTALEQWVAQLFSEVLNLNQVGIEDDFLELGGDSIRGAILINQLQNKLNEIIHFVVLLEQKTVAKLTAYLEQHYPESLTKLLGENASVKTAIKPVPRQKIPGQTSFPLSFPQQRLWFLVQLEPNSPFYNVLEAVTLEGQLNVTVLERSLNEIIRRHEILRTTFKTVNGVPRQAIAPTLTLKLSVIDLQNVTEQSAIVEQKVREEQLQAFDLEQSPLLRATLLKLGSQSHILLLAMHHIIVDGWSLGVLIEELSKLYPALLTDSPSTLPELPIQYADFTIWQRQWLKGDRFEQQLNYWKQQLADAPPLLELPTDRPRPPVQTFRGRSISFELNSDLTAKLKTLSQQSGATLFMTLLAALTTLLYRYSGQEDVLVGTPIANRNHQELEPLIGFFVNTLVMRTRLESNPMFTELLTQVRQVALSAYANQDVPFEQLVDELQIERSLSHSPLFQVMFALQNAPMKPLSMPGLTIAPFPVENLRAKFDLTLMLWEVETPQGISLQGFWQYNSDLFDSDRITRMVGHFQTLLGGIVADPEQRIGELPLLTAAERHQLLVEWNDTKRPYPDDQCIHQLFEAQVKKTPNAIAVVYESQTLTYQELNQRANQLAHYLESLGVTTETLVGICIERSLDMIVGLLGILKAGGAYVPLDPDYPQDRIAYILSDSQVPLLITQSRLLAKLPDFSGTVHQTQIVCLDKDWQVIGTYTNDNLESQVKPTSLAYLIYTSGSTGKPKGVAVIQQAISRLVFESNYVELQASDCIAQANNISFDAATFEIWGALLHGAQLVGITKAVMLSPEELATQLREQKITILFVTTALFNQLVSVVPDIFKHLRTMLFGGEAVDPSWVAEVLKKGAPQRLLHVYGPTESTTFSTWYLVKSVPLGATNLPIGSPISNTTIYVLDRQLEPVPIGVPGELYIGGDGLARGYLNRPQLTASRFIDNPFGTGRLYKTGDLVRYLPEGNIEFNGRIDNQVKLRGFRIELGEIEALLATHPQVREAVVILREDQPGNKRLIGYVLPFLEQPTSSALRSFLKERLPEYMLPAAFVIMEALPLTPNGKVDRRALPVPEIESHAETIAPCTENERILAKIWQDVLGLQKVGIHDNFFELGGDSIIGIQIIARANQARLKLTPKQLFAHQTIAELAAVAVTTTVTQAEQGVVTGAVPLTPIQHWFFEQDSPEPHHFNQAVLLEVPADIQPEFLQQAVQQVFLHHDALRLQYVQQDGEWQQRHGDIDATVPFQVVDLSNHSATEQQKAIADHGNAEQRAIDLSRGVLMRVMLFPLGNHNPGRLLVVIHHLAVDGVSWRILLEDLSMAYQQLEHRKAIALPPKTTSFKEWAIRLQEYAQDSQLYSELDYWLRPAAPIVSLPVDYPVVAGANTVASRATVSRTLTVEQTRALLQDVPSAYNTQINDVLLTALVQSFAQWTGSSVFWVHLEGHGREDLFTSTNLSRTVGWFTSLFPVLLNLTGIDHPGEALKFIKEQLRQIPQRGIGYGILRYLSCDGEVPKKLRSLRVPEVSFNYLGQFDPTQLAAGWQYTQEYSGDLHSPLGQRSHLLNVNGLVAEGRLKLEWNYSQNIHRTRTIEDLANAYMTALDGLITHCLSPEADGYTPSDFPEMNMNQAELDEILSELEF</sequence>
<dbReference type="Pfam" id="PF00501">
    <property type="entry name" value="AMP-binding"/>
    <property type="match status" value="1"/>
</dbReference>
<dbReference type="Gene3D" id="3.30.559.30">
    <property type="entry name" value="Nonribosomal peptide synthetase, condensation domain"/>
    <property type="match status" value="2"/>
</dbReference>
<dbReference type="FunFam" id="3.40.50.980:FF:000001">
    <property type="entry name" value="Non-ribosomal peptide synthetase"/>
    <property type="match status" value="1"/>
</dbReference>
<dbReference type="GO" id="GO:0044550">
    <property type="term" value="P:secondary metabolite biosynthetic process"/>
    <property type="evidence" value="ECO:0007669"/>
    <property type="project" value="UniProtKB-ARBA"/>
</dbReference>
<accession>A0A1D8TT64</accession>
<dbReference type="InterPro" id="IPR010060">
    <property type="entry name" value="NRPS_synth"/>
</dbReference>
<dbReference type="InterPro" id="IPR023213">
    <property type="entry name" value="CAT-like_dom_sf"/>
</dbReference>
<dbReference type="Pfam" id="PF05050">
    <property type="entry name" value="Methyltransf_21"/>
    <property type="match status" value="1"/>
</dbReference>
<dbReference type="InterPro" id="IPR006162">
    <property type="entry name" value="Ppantetheine_attach_site"/>
</dbReference>
<dbReference type="InterPro" id="IPR010071">
    <property type="entry name" value="AA_adenyl_dom"/>
</dbReference>
<dbReference type="InterPro" id="IPR045851">
    <property type="entry name" value="AMP-bd_C_sf"/>
</dbReference>
<dbReference type="InterPro" id="IPR023214">
    <property type="entry name" value="HAD_sf"/>
</dbReference>
<dbReference type="PANTHER" id="PTHR45398">
    <property type="match status" value="1"/>
</dbReference>
<keyword evidence="5" id="KW-0045">Antibiotic biosynthesis</keyword>
<dbReference type="SUPFAM" id="SSF52777">
    <property type="entry name" value="CoA-dependent acyltransferases"/>
    <property type="match status" value="4"/>
</dbReference>
<evidence type="ECO:0000313" key="7">
    <source>
        <dbReference type="EMBL" id="AOX00784.1"/>
    </source>
</evidence>
<dbReference type="Gene3D" id="1.10.1200.10">
    <property type="entry name" value="ACP-like"/>
    <property type="match status" value="2"/>
</dbReference>
<dbReference type="PROSITE" id="PS00012">
    <property type="entry name" value="PHOSPHOPANTETHEINE"/>
    <property type="match status" value="1"/>
</dbReference>
<dbReference type="NCBIfam" id="TIGR01733">
    <property type="entry name" value="AA-adenyl-dom"/>
    <property type="match status" value="1"/>
</dbReference>
<comment type="cofactor">
    <cofactor evidence="1">
        <name>pantetheine 4'-phosphate</name>
        <dbReference type="ChEBI" id="CHEBI:47942"/>
    </cofactor>
</comment>
<dbReference type="GO" id="GO:0008610">
    <property type="term" value="P:lipid biosynthetic process"/>
    <property type="evidence" value="ECO:0007669"/>
    <property type="project" value="UniProtKB-ARBA"/>
</dbReference>
<dbReference type="InterPro" id="IPR020806">
    <property type="entry name" value="PKS_PP-bd"/>
</dbReference>
<dbReference type="SUPFAM" id="SSF56784">
    <property type="entry name" value="HAD-like"/>
    <property type="match status" value="1"/>
</dbReference>
<dbReference type="InterPro" id="IPR000873">
    <property type="entry name" value="AMP-dep_synth/lig_dom"/>
</dbReference>
<evidence type="ECO:0000256" key="2">
    <source>
        <dbReference type="ARBA" id="ARBA00006432"/>
    </source>
</evidence>
<dbReference type="CDD" id="cd19531">
    <property type="entry name" value="LCL_NRPS-like"/>
    <property type="match status" value="1"/>
</dbReference>
<proteinExistence type="inferred from homology"/>
<feature type="domain" description="Carrier" evidence="6">
    <location>
        <begin position="896"/>
        <end position="971"/>
    </location>
</feature>
<dbReference type="SUPFAM" id="SSF56801">
    <property type="entry name" value="Acetyl-CoA synthetase-like"/>
    <property type="match status" value="1"/>
</dbReference>
<organism evidence="7 8">
    <name type="scientific">Moorena producens PAL-8-15-08-1</name>
    <dbReference type="NCBI Taxonomy" id="1458985"/>
    <lineage>
        <taxon>Bacteria</taxon>
        <taxon>Bacillati</taxon>
        <taxon>Cyanobacteriota</taxon>
        <taxon>Cyanophyceae</taxon>
        <taxon>Coleofasciculales</taxon>
        <taxon>Coleofasciculaceae</taxon>
        <taxon>Moorena</taxon>
    </lineage>
</organism>
<dbReference type="GO" id="GO:0017000">
    <property type="term" value="P:antibiotic biosynthetic process"/>
    <property type="evidence" value="ECO:0007669"/>
    <property type="project" value="UniProtKB-KW"/>
</dbReference>
<dbReference type="Gene3D" id="3.30.300.30">
    <property type="match status" value="1"/>
</dbReference>
<dbReference type="Gene3D" id="3.40.50.150">
    <property type="entry name" value="Vaccinia Virus protein VP39"/>
    <property type="match status" value="1"/>
</dbReference>
<dbReference type="FunFam" id="3.40.50.12780:FF:000012">
    <property type="entry name" value="Non-ribosomal peptide synthetase"/>
    <property type="match status" value="1"/>
</dbReference>
<keyword evidence="3" id="KW-0596">Phosphopantetheine</keyword>
<dbReference type="InterPro" id="IPR006342">
    <property type="entry name" value="FkbM_mtfrase"/>
</dbReference>
<dbReference type="Gene3D" id="2.30.38.10">
    <property type="entry name" value="Luciferase, Domain 3"/>
    <property type="match status" value="1"/>
</dbReference>
<evidence type="ECO:0000256" key="5">
    <source>
        <dbReference type="ARBA" id="ARBA00023194"/>
    </source>
</evidence>
<dbReference type="GO" id="GO:0031177">
    <property type="term" value="F:phosphopantetheine binding"/>
    <property type="evidence" value="ECO:0007669"/>
    <property type="project" value="InterPro"/>
</dbReference>
<reference evidence="8" key="1">
    <citation type="submission" date="2016-10" db="EMBL/GenBank/DDBJ databases">
        <title>Comparative genomics uncovers the prolific and rare metabolic potential of the cyanobacterial genus Moorea.</title>
        <authorList>
            <person name="Leao T."/>
            <person name="Castelao G."/>
            <person name="Korobeynikov A."/>
            <person name="Monroe E.A."/>
            <person name="Podell S."/>
            <person name="Glukhov E."/>
            <person name="Allen E."/>
            <person name="Gerwick W.H."/>
            <person name="Gerwick L."/>
        </authorList>
    </citation>
    <scope>NUCLEOTIDE SEQUENCE [LARGE SCALE GENOMIC DNA]</scope>
    <source>
        <strain evidence="8">PAL-8-15-08-1</strain>
    </source>
</reference>
<dbReference type="Pfam" id="PF00668">
    <property type="entry name" value="Condensation"/>
    <property type="match status" value="2"/>
</dbReference>